<dbReference type="Proteomes" id="UP001281147">
    <property type="component" value="Unassembled WGS sequence"/>
</dbReference>
<accession>A0ACC3MSN0</accession>
<evidence type="ECO:0000313" key="2">
    <source>
        <dbReference type="Proteomes" id="UP001281147"/>
    </source>
</evidence>
<keyword evidence="2" id="KW-1185">Reference proteome</keyword>
<sequence length="174" mass="18970">MADPVSVLASAVGIAAFAQQLAASILKIKRFCEDVKNVPVELQETLDQIANMSNIMAKLGRIEEEELDGGVDADILLQSLQLCQRAVSRISALAQEAQASMKRGKARAAVSAVLKQDTYAKMLVKLDRSKFDLHLAYSMYADARKAKELEGIRKHMQDMLGGQLHAIPESRSGS</sequence>
<organism evidence="1 2">
    <name type="scientific">Vermiconidia calcicola</name>
    <dbReference type="NCBI Taxonomy" id="1690605"/>
    <lineage>
        <taxon>Eukaryota</taxon>
        <taxon>Fungi</taxon>
        <taxon>Dikarya</taxon>
        <taxon>Ascomycota</taxon>
        <taxon>Pezizomycotina</taxon>
        <taxon>Dothideomycetes</taxon>
        <taxon>Dothideomycetidae</taxon>
        <taxon>Mycosphaerellales</taxon>
        <taxon>Extremaceae</taxon>
        <taxon>Vermiconidia</taxon>
    </lineage>
</organism>
<proteinExistence type="predicted"/>
<comment type="caution">
    <text evidence="1">The sequence shown here is derived from an EMBL/GenBank/DDBJ whole genome shotgun (WGS) entry which is preliminary data.</text>
</comment>
<evidence type="ECO:0000313" key="1">
    <source>
        <dbReference type="EMBL" id="KAK3701774.1"/>
    </source>
</evidence>
<dbReference type="EMBL" id="JAUTXU010000169">
    <property type="protein sequence ID" value="KAK3701774.1"/>
    <property type="molecule type" value="Genomic_DNA"/>
</dbReference>
<gene>
    <name evidence="1" type="ORF">LTR37_015294</name>
</gene>
<protein>
    <submittedName>
        <fullName evidence="1">Uncharacterized protein</fullName>
    </submittedName>
</protein>
<reference evidence="1" key="1">
    <citation type="submission" date="2023-07" db="EMBL/GenBank/DDBJ databases">
        <title>Black Yeasts Isolated from many extreme environments.</title>
        <authorList>
            <person name="Coleine C."/>
            <person name="Stajich J.E."/>
            <person name="Selbmann L."/>
        </authorList>
    </citation>
    <scope>NUCLEOTIDE SEQUENCE</scope>
    <source>
        <strain evidence="1">CCFEE 5714</strain>
    </source>
</reference>
<name>A0ACC3MSN0_9PEZI</name>